<keyword evidence="9" id="KW-1185">Reference proteome</keyword>
<comment type="similarity">
    <text evidence="2">Belongs to the UPF0719 family.</text>
</comment>
<dbReference type="PANTHER" id="PTHR40043:SF1">
    <property type="entry name" value="UPF0719 INNER MEMBRANE PROTEIN YJFL"/>
    <property type="match status" value="1"/>
</dbReference>
<dbReference type="InterPro" id="IPR007140">
    <property type="entry name" value="DUF350"/>
</dbReference>
<organism evidence="8 9">
    <name type="scientific">Roseomonas mucosa</name>
    <dbReference type="NCBI Taxonomy" id="207340"/>
    <lineage>
        <taxon>Bacteria</taxon>
        <taxon>Pseudomonadati</taxon>
        <taxon>Pseudomonadota</taxon>
        <taxon>Alphaproteobacteria</taxon>
        <taxon>Acetobacterales</taxon>
        <taxon>Roseomonadaceae</taxon>
        <taxon>Roseomonas</taxon>
    </lineage>
</organism>
<evidence type="ECO:0000256" key="4">
    <source>
        <dbReference type="ARBA" id="ARBA00022692"/>
    </source>
</evidence>
<evidence type="ECO:0008006" key="10">
    <source>
        <dbReference type="Google" id="ProtNLM"/>
    </source>
</evidence>
<feature type="transmembrane region" description="Helical" evidence="7">
    <location>
        <begin position="55"/>
        <end position="75"/>
    </location>
</feature>
<comment type="subcellular location">
    <subcellularLocation>
        <location evidence="1">Cell membrane</location>
        <topology evidence="1">Multi-pass membrane protein</topology>
    </subcellularLocation>
</comment>
<evidence type="ECO:0000313" key="9">
    <source>
        <dbReference type="Proteomes" id="UP000054844"/>
    </source>
</evidence>
<feature type="transmembrane region" description="Helical" evidence="7">
    <location>
        <begin position="121"/>
        <end position="143"/>
    </location>
</feature>
<keyword evidence="3" id="KW-1003">Cell membrane</keyword>
<feature type="transmembrane region" description="Helical" evidence="7">
    <location>
        <begin position="87"/>
        <end position="109"/>
    </location>
</feature>
<reference evidence="8" key="1">
    <citation type="submission" date="2016-12" db="EMBL/GenBank/DDBJ databases">
        <title>Draft genome sequence of Roseomonas mucosa strain AU37, isolated from a peripheral intravenous catheter.</title>
        <authorList>
            <person name="Choudhury M.A."/>
            <person name="Sidjabat H.E."/>
            <person name="Wailan A.M."/>
            <person name="Zhang L."/>
            <person name="Marsh N.M."/>
            <person name="Rickard C.M."/>
            <person name="Davies M."/>
            <person name="Mcmillan D.J."/>
        </authorList>
    </citation>
    <scope>NUCLEOTIDE SEQUENCE [LARGE SCALE GENOMIC DNA]</scope>
    <source>
        <strain evidence="8">AU37</strain>
    </source>
</reference>
<keyword evidence="5 7" id="KW-1133">Transmembrane helix</keyword>
<comment type="caution">
    <text evidence="8">The sequence shown here is derived from an EMBL/GenBank/DDBJ whole genome shotgun (WGS) entry which is preliminary data.</text>
</comment>
<dbReference type="GO" id="GO:0005886">
    <property type="term" value="C:plasma membrane"/>
    <property type="evidence" value="ECO:0007669"/>
    <property type="project" value="UniProtKB-SubCell"/>
</dbReference>
<evidence type="ECO:0000313" key="8">
    <source>
        <dbReference type="EMBL" id="ONH82466.1"/>
    </source>
</evidence>
<evidence type="ECO:0000256" key="5">
    <source>
        <dbReference type="ARBA" id="ARBA00022989"/>
    </source>
</evidence>
<keyword evidence="4 7" id="KW-0812">Transmembrane</keyword>
<name>A0A1S8D2E4_9PROT</name>
<evidence type="ECO:0000256" key="7">
    <source>
        <dbReference type="SAM" id="Phobius"/>
    </source>
</evidence>
<evidence type="ECO:0000256" key="6">
    <source>
        <dbReference type="ARBA" id="ARBA00023136"/>
    </source>
</evidence>
<dbReference type="Pfam" id="PF03994">
    <property type="entry name" value="DUF350"/>
    <property type="match status" value="1"/>
</dbReference>
<evidence type="ECO:0000256" key="1">
    <source>
        <dbReference type="ARBA" id="ARBA00004651"/>
    </source>
</evidence>
<dbReference type="PANTHER" id="PTHR40043">
    <property type="entry name" value="UPF0719 INNER MEMBRANE PROTEIN YJFL"/>
    <property type="match status" value="1"/>
</dbReference>
<protein>
    <recommendedName>
        <fullName evidence="10">DUF350 domain-containing protein</fullName>
    </recommendedName>
</protein>
<proteinExistence type="inferred from homology"/>
<dbReference type="Proteomes" id="UP000054844">
    <property type="component" value="Unassembled WGS sequence"/>
</dbReference>
<dbReference type="AlphaFoldDB" id="A0A1S8D2E4"/>
<accession>A0A1S8D2E4</accession>
<keyword evidence="6 7" id="KW-0472">Membrane</keyword>
<evidence type="ECO:0000256" key="2">
    <source>
        <dbReference type="ARBA" id="ARBA00005779"/>
    </source>
</evidence>
<feature type="transmembrane region" description="Helical" evidence="7">
    <location>
        <begin position="15"/>
        <end position="43"/>
    </location>
</feature>
<dbReference type="STRING" id="207340.APZ41_014595"/>
<evidence type="ECO:0000256" key="3">
    <source>
        <dbReference type="ARBA" id="ARBA00022475"/>
    </source>
</evidence>
<gene>
    <name evidence="8" type="ORF">APZ41_014595</name>
</gene>
<sequence length="144" mass="14415">MPEGKPPVDAILNTLAAGIPVLIVQFGVTLLLLAAGAAAYIAITPFHEVALMRAGNTAAGVVLGGTLVSLAIPLAATLATSRLTIDILVWGLVALVIQLVVFALVAWIFRGLRAAIETGNTAAAIALVGTQIAVALLNAGAMAG</sequence>
<dbReference type="EMBL" id="LLWF02000054">
    <property type="protein sequence ID" value="ONH82466.1"/>
    <property type="molecule type" value="Genomic_DNA"/>
</dbReference>